<keyword evidence="2" id="KW-0813">Transport</keyword>
<evidence type="ECO:0000313" key="6">
    <source>
        <dbReference type="EMBL" id="KAK1351838.1"/>
    </source>
</evidence>
<sequence length="224" mass="25093">MILGVDFTEVYRNSDLYRRNKALIKELIMYHTFVPLTLDKCCMSEVVNISVLASFIGTASENFLRAHSASEVQNFSESCTPEILAPYLDGIVGKLLVLLQNGNQMVQEGALTALASIADISQEHFQKYYDAVMPYLKAILMNATDKTKRTLRARSMECISLIGMAVGKDKFRDEYSDAEIDESNDESIETITLGDKRIGIKTSVLKEKVTACNMICCYVDELKE</sequence>
<dbReference type="InterPro" id="IPR040122">
    <property type="entry name" value="Importin_beta"/>
</dbReference>
<proteinExistence type="predicted"/>
<dbReference type="InterPro" id="IPR016024">
    <property type="entry name" value="ARM-type_fold"/>
</dbReference>
<keyword evidence="4" id="KW-0677">Repeat</keyword>
<dbReference type="AlphaFoldDB" id="A0AAD8GPG1"/>
<protein>
    <recommendedName>
        <fullName evidence="9">Importin beta</fullName>
    </recommendedName>
</protein>
<keyword evidence="5" id="KW-0653">Protein transport</keyword>
<keyword evidence="3" id="KW-0963">Cytoplasm</keyword>
<organism evidence="7 8">
    <name type="scientific">Heracleum sosnowskyi</name>
    <dbReference type="NCBI Taxonomy" id="360622"/>
    <lineage>
        <taxon>Eukaryota</taxon>
        <taxon>Viridiplantae</taxon>
        <taxon>Streptophyta</taxon>
        <taxon>Embryophyta</taxon>
        <taxon>Tracheophyta</taxon>
        <taxon>Spermatophyta</taxon>
        <taxon>Magnoliopsida</taxon>
        <taxon>eudicotyledons</taxon>
        <taxon>Gunneridae</taxon>
        <taxon>Pentapetalae</taxon>
        <taxon>asterids</taxon>
        <taxon>campanulids</taxon>
        <taxon>Apiales</taxon>
        <taxon>Apiaceae</taxon>
        <taxon>Apioideae</taxon>
        <taxon>apioid superclade</taxon>
        <taxon>Tordylieae</taxon>
        <taxon>Tordyliinae</taxon>
        <taxon>Heracleum</taxon>
    </lineage>
</organism>
<reference evidence="7" key="2">
    <citation type="submission" date="2023-05" db="EMBL/GenBank/DDBJ databases">
        <authorList>
            <person name="Schelkunov M.I."/>
        </authorList>
    </citation>
    <scope>NUCLEOTIDE SEQUENCE</scope>
    <source>
        <strain evidence="7">Hsosn_3</strain>
        <tissue evidence="7">Leaf</tissue>
    </source>
</reference>
<evidence type="ECO:0008006" key="9">
    <source>
        <dbReference type="Google" id="ProtNLM"/>
    </source>
</evidence>
<keyword evidence="8" id="KW-1185">Reference proteome</keyword>
<comment type="caution">
    <text evidence="7">The sequence shown here is derived from an EMBL/GenBank/DDBJ whole genome shotgun (WGS) entry which is preliminary data.</text>
</comment>
<accession>A0AAD8GPG1</accession>
<dbReference type="Pfam" id="PF13513">
    <property type="entry name" value="HEAT_EZ"/>
    <property type="match status" value="1"/>
</dbReference>
<dbReference type="InterPro" id="IPR011989">
    <property type="entry name" value="ARM-like"/>
</dbReference>
<dbReference type="EMBL" id="JAUIZM010000024">
    <property type="protein sequence ID" value="KAK1351839.1"/>
    <property type="molecule type" value="Genomic_DNA"/>
</dbReference>
<evidence type="ECO:0000256" key="4">
    <source>
        <dbReference type="ARBA" id="ARBA00022737"/>
    </source>
</evidence>
<dbReference type="PANTHER" id="PTHR10527">
    <property type="entry name" value="IMPORTIN BETA"/>
    <property type="match status" value="1"/>
</dbReference>
<dbReference type="Proteomes" id="UP001237642">
    <property type="component" value="Unassembled WGS sequence"/>
</dbReference>
<evidence type="ECO:0000256" key="2">
    <source>
        <dbReference type="ARBA" id="ARBA00022448"/>
    </source>
</evidence>
<dbReference type="GO" id="GO:0005737">
    <property type="term" value="C:cytoplasm"/>
    <property type="evidence" value="ECO:0007669"/>
    <property type="project" value="UniProtKB-SubCell"/>
</dbReference>
<evidence type="ECO:0000256" key="5">
    <source>
        <dbReference type="ARBA" id="ARBA00022927"/>
    </source>
</evidence>
<comment type="subcellular location">
    <subcellularLocation>
        <location evidence="1">Cytoplasm</location>
    </subcellularLocation>
</comment>
<dbReference type="EMBL" id="JAUIZM010000024">
    <property type="protein sequence ID" value="KAK1351838.1"/>
    <property type="molecule type" value="Genomic_DNA"/>
</dbReference>
<dbReference type="GO" id="GO:0006606">
    <property type="term" value="P:protein import into nucleus"/>
    <property type="evidence" value="ECO:0007669"/>
    <property type="project" value="InterPro"/>
</dbReference>
<gene>
    <name evidence="6" type="ORF">POM88_053979</name>
    <name evidence="7" type="ORF">POM88_053980</name>
</gene>
<dbReference type="Gene3D" id="1.25.10.10">
    <property type="entry name" value="Leucine-rich Repeat Variant"/>
    <property type="match status" value="1"/>
</dbReference>
<name>A0AAD8GPG1_9APIA</name>
<dbReference type="SUPFAM" id="SSF48371">
    <property type="entry name" value="ARM repeat"/>
    <property type="match status" value="1"/>
</dbReference>
<evidence type="ECO:0000256" key="3">
    <source>
        <dbReference type="ARBA" id="ARBA00022490"/>
    </source>
</evidence>
<reference evidence="7" key="1">
    <citation type="submission" date="2023-02" db="EMBL/GenBank/DDBJ databases">
        <title>Genome of toxic invasive species Heracleum sosnowskyi carries increased number of genes despite the absence of recent whole-genome duplications.</title>
        <authorList>
            <person name="Schelkunov M."/>
            <person name="Shtratnikova V."/>
            <person name="Makarenko M."/>
            <person name="Klepikova A."/>
            <person name="Omelchenko D."/>
            <person name="Novikova G."/>
            <person name="Obukhova E."/>
            <person name="Bogdanov V."/>
            <person name="Penin A."/>
            <person name="Logacheva M."/>
        </authorList>
    </citation>
    <scope>NUCLEOTIDE SEQUENCE</scope>
    <source>
        <strain evidence="7">Hsosn_3</strain>
        <tissue evidence="7">Leaf</tissue>
    </source>
</reference>
<evidence type="ECO:0000256" key="1">
    <source>
        <dbReference type="ARBA" id="ARBA00004496"/>
    </source>
</evidence>
<evidence type="ECO:0000313" key="8">
    <source>
        <dbReference type="Proteomes" id="UP001237642"/>
    </source>
</evidence>
<evidence type="ECO:0000313" key="7">
    <source>
        <dbReference type="EMBL" id="KAK1351839.1"/>
    </source>
</evidence>